<keyword evidence="3 6" id="KW-1133">Transmembrane helix</keyword>
<feature type="transmembrane region" description="Helical" evidence="6">
    <location>
        <begin position="40"/>
        <end position="64"/>
    </location>
</feature>
<keyword evidence="2 6" id="KW-0812">Transmembrane</keyword>
<dbReference type="Pfam" id="PF07690">
    <property type="entry name" value="MFS_1"/>
    <property type="match status" value="1"/>
</dbReference>
<evidence type="ECO:0000256" key="5">
    <source>
        <dbReference type="SAM" id="MobiDB-lite"/>
    </source>
</evidence>
<feature type="transmembrane region" description="Helical" evidence="6">
    <location>
        <begin position="343"/>
        <end position="365"/>
    </location>
</feature>
<feature type="transmembrane region" description="Helical" evidence="6">
    <location>
        <begin position="233"/>
        <end position="256"/>
    </location>
</feature>
<proteinExistence type="predicted"/>
<dbReference type="InterPro" id="IPR050382">
    <property type="entry name" value="MFS_Na/Anion_cotransporter"/>
</dbReference>
<organism evidence="8 9">
    <name type="scientific">Fragariocoptes setiger</name>
    <dbReference type="NCBI Taxonomy" id="1670756"/>
    <lineage>
        <taxon>Eukaryota</taxon>
        <taxon>Metazoa</taxon>
        <taxon>Ecdysozoa</taxon>
        <taxon>Arthropoda</taxon>
        <taxon>Chelicerata</taxon>
        <taxon>Arachnida</taxon>
        <taxon>Acari</taxon>
        <taxon>Acariformes</taxon>
        <taxon>Trombidiformes</taxon>
        <taxon>Prostigmata</taxon>
        <taxon>Eupodina</taxon>
        <taxon>Eriophyoidea</taxon>
        <taxon>Phytoptidae</taxon>
        <taxon>Fragariocoptes</taxon>
    </lineage>
</organism>
<feature type="transmembrane region" description="Helical" evidence="6">
    <location>
        <begin position="460"/>
        <end position="478"/>
    </location>
</feature>
<sequence>MANTNNINGDLRQSSGNNFKNVIEKKQEAPRKSLLKSMRIWIVLLALLGGMITSYAKAIINFAILDMVVLRSVNDNNLETQANVNQSQVDFKNPTQIINFDNDNSCPVDEYDRQRLLQQGQSSKERETKLSSGEKFDWDSDRRGLLKGAFAIGHAPLQILGGRMSEIYGPRWILTLGGAAVGFSCLLAPYSAKLSFYLIFVDLILLGLFVSCVTPSLFTLYARWLTPGEKSMLASFNLVASRVGYASSYLIGGLLLENGYSWRHMFISAGVVAITWALLIAIVVRDWPHEHYMMSQNEGDYLASKNKAIREELAYRCTQFTLETKQQSQEVQKMKRHRKSAPWLAILTSLPVWAFIITKFCVKLAGDTIAIELPTYLNDVMHFPAGKNGQLNTFSNVIFSVASLVLGIVVKVVTKRRPFNLSKTAIRKIFQGIASFGVALGLLVMSLSVCNRLVTELALYYIMIVTTFGTGGEVQLALDMTTLYTATLHSMASSLAVSGFIAPTFIGIFMKGHSSDRNNWSNVWMAASVVSAIGGLAFALFADAEIQPFDSIVVNDPHEQKKRNKKEKVNENCNTDNGKPQQMTIVSVSAHVDKNMQENYVKSGTVTQTENGNCVIRL</sequence>
<keyword evidence="9" id="KW-1185">Reference proteome</keyword>
<feature type="transmembrane region" description="Helical" evidence="6">
    <location>
        <begin position="196"/>
        <end position="221"/>
    </location>
</feature>
<dbReference type="Proteomes" id="UP000825002">
    <property type="component" value="Unassembled WGS sequence"/>
</dbReference>
<dbReference type="InterPro" id="IPR020846">
    <property type="entry name" value="MFS_dom"/>
</dbReference>
<evidence type="ECO:0000313" key="8">
    <source>
        <dbReference type="EMBL" id="KAG9510667.1"/>
    </source>
</evidence>
<reference evidence="8 9" key="1">
    <citation type="submission" date="2020-10" db="EMBL/GenBank/DDBJ databases">
        <authorList>
            <person name="Klimov P.B."/>
            <person name="Dyachkov S.M."/>
            <person name="Chetverikov P.E."/>
        </authorList>
    </citation>
    <scope>NUCLEOTIDE SEQUENCE [LARGE SCALE GENOMIC DNA]</scope>
    <source>
        <strain evidence="8">BMOC 18-1129-001#AD2665</strain>
        <tissue evidence="8">Entire mites</tissue>
    </source>
</reference>
<feature type="transmembrane region" description="Helical" evidence="6">
    <location>
        <begin position="433"/>
        <end position="454"/>
    </location>
</feature>
<comment type="subcellular location">
    <subcellularLocation>
        <location evidence="1">Membrane</location>
        <topology evidence="1">Multi-pass membrane protein</topology>
    </subcellularLocation>
</comment>
<feature type="domain" description="Major facilitator superfamily (MFS) profile" evidence="7">
    <location>
        <begin position="42"/>
        <end position="546"/>
    </location>
</feature>
<feature type="transmembrane region" description="Helical" evidence="6">
    <location>
        <begin position="393"/>
        <end position="413"/>
    </location>
</feature>
<protein>
    <submittedName>
        <fullName evidence="8">Sialin</fullName>
    </submittedName>
</protein>
<feature type="transmembrane region" description="Helical" evidence="6">
    <location>
        <begin position="522"/>
        <end position="542"/>
    </location>
</feature>
<evidence type="ECO:0000256" key="3">
    <source>
        <dbReference type="ARBA" id="ARBA00022989"/>
    </source>
</evidence>
<dbReference type="SUPFAM" id="SSF103473">
    <property type="entry name" value="MFS general substrate transporter"/>
    <property type="match status" value="1"/>
</dbReference>
<dbReference type="InterPro" id="IPR011701">
    <property type="entry name" value="MFS"/>
</dbReference>
<feature type="transmembrane region" description="Helical" evidence="6">
    <location>
        <begin position="490"/>
        <end position="510"/>
    </location>
</feature>
<feature type="transmembrane region" description="Helical" evidence="6">
    <location>
        <begin position="262"/>
        <end position="284"/>
    </location>
</feature>
<feature type="region of interest" description="Disordered" evidence="5">
    <location>
        <begin position="557"/>
        <end position="580"/>
    </location>
</feature>
<dbReference type="PROSITE" id="PS50850">
    <property type="entry name" value="MFS"/>
    <property type="match status" value="1"/>
</dbReference>
<evidence type="ECO:0000256" key="6">
    <source>
        <dbReference type="SAM" id="Phobius"/>
    </source>
</evidence>
<comment type="caution">
    <text evidence="8">The sequence shown here is derived from an EMBL/GenBank/DDBJ whole genome shotgun (WGS) entry which is preliminary data.</text>
</comment>
<keyword evidence="4 6" id="KW-0472">Membrane</keyword>
<dbReference type="InterPro" id="IPR036259">
    <property type="entry name" value="MFS_trans_sf"/>
</dbReference>
<dbReference type="EMBL" id="JAIFTH010000099">
    <property type="protein sequence ID" value="KAG9510667.1"/>
    <property type="molecule type" value="Genomic_DNA"/>
</dbReference>
<evidence type="ECO:0000256" key="1">
    <source>
        <dbReference type="ARBA" id="ARBA00004141"/>
    </source>
</evidence>
<dbReference type="PANTHER" id="PTHR11662">
    <property type="entry name" value="SOLUTE CARRIER FAMILY 17"/>
    <property type="match status" value="1"/>
</dbReference>
<evidence type="ECO:0000313" key="9">
    <source>
        <dbReference type="Proteomes" id="UP000825002"/>
    </source>
</evidence>
<accession>A0ABQ7SBA6</accession>
<dbReference type="Gene3D" id="1.20.1250.20">
    <property type="entry name" value="MFS general substrate transporter like domains"/>
    <property type="match status" value="2"/>
</dbReference>
<gene>
    <name evidence="8" type="primary">SLC17A5</name>
    <name evidence="8" type="ORF">GZH46_00780</name>
</gene>
<name>A0ABQ7SBA6_9ACAR</name>
<evidence type="ECO:0000256" key="4">
    <source>
        <dbReference type="ARBA" id="ARBA00023136"/>
    </source>
</evidence>
<evidence type="ECO:0000259" key="7">
    <source>
        <dbReference type="PROSITE" id="PS50850"/>
    </source>
</evidence>
<dbReference type="PANTHER" id="PTHR11662:SF399">
    <property type="entry name" value="FI19708P1-RELATED"/>
    <property type="match status" value="1"/>
</dbReference>
<evidence type="ECO:0000256" key="2">
    <source>
        <dbReference type="ARBA" id="ARBA00022692"/>
    </source>
</evidence>
<feature type="transmembrane region" description="Helical" evidence="6">
    <location>
        <begin position="172"/>
        <end position="190"/>
    </location>
</feature>